<accession>A0A1F5ZGR7</accession>
<protein>
    <submittedName>
        <fullName evidence="2">Uncharacterized protein</fullName>
    </submittedName>
</protein>
<reference evidence="2 3" key="1">
    <citation type="journal article" date="2016" name="Nat. Commun.">
        <title>Thousands of microbial genomes shed light on interconnected biogeochemical processes in an aquifer system.</title>
        <authorList>
            <person name="Anantharaman K."/>
            <person name="Brown C.T."/>
            <person name="Hug L.A."/>
            <person name="Sharon I."/>
            <person name="Castelle C.J."/>
            <person name="Probst A.J."/>
            <person name="Thomas B.C."/>
            <person name="Singh A."/>
            <person name="Wilkins M.J."/>
            <person name="Karaoz U."/>
            <person name="Brodie E.L."/>
            <person name="Williams K.H."/>
            <person name="Hubbard S.S."/>
            <person name="Banfield J.F."/>
        </authorList>
    </citation>
    <scope>NUCLEOTIDE SEQUENCE [LARGE SCALE GENOMIC DNA]</scope>
</reference>
<organism evidence="2 3">
    <name type="scientific">Candidatus Gottesmanbacteria bacterium RBG_13_45_10</name>
    <dbReference type="NCBI Taxonomy" id="1798370"/>
    <lineage>
        <taxon>Bacteria</taxon>
        <taxon>Candidatus Gottesmaniibacteriota</taxon>
    </lineage>
</organism>
<evidence type="ECO:0000256" key="1">
    <source>
        <dbReference type="SAM" id="Phobius"/>
    </source>
</evidence>
<dbReference type="Proteomes" id="UP000177268">
    <property type="component" value="Unassembled WGS sequence"/>
</dbReference>
<dbReference type="STRING" id="1798370.A2Z00_05120"/>
<dbReference type="AlphaFoldDB" id="A0A1F5ZGR7"/>
<proteinExistence type="predicted"/>
<keyword evidence="1" id="KW-1133">Transmembrane helix</keyword>
<keyword evidence="1" id="KW-0812">Transmembrane</keyword>
<comment type="caution">
    <text evidence="2">The sequence shown here is derived from an EMBL/GenBank/DDBJ whole genome shotgun (WGS) entry which is preliminary data.</text>
</comment>
<evidence type="ECO:0000313" key="3">
    <source>
        <dbReference type="Proteomes" id="UP000177268"/>
    </source>
</evidence>
<keyword evidence="1" id="KW-0472">Membrane</keyword>
<feature type="transmembrane region" description="Helical" evidence="1">
    <location>
        <begin position="20"/>
        <end position="42"/>
    </location>
</feature>
<dbReference type="EMBL" id="MFIZ01000024">
    <property type="protein sequence ID" value="OGG11581.1"/>
    <property type="molecule type" value="Genomic_DNA"/>
</dbReference>
<name>A0A1F5ZGR7_9BACT</name>
<sequence length="350" mass="39980">MSSLTETAYYTRKAINWTILGVISYIILRMFWSLFIILWFTIFPPKPPPPNHAFSRLPAIQFPAQASPSAGLTFQLQTIQGTVPIASSAATVYFMPKAAPDLLALNKTQDFAQRLLFDPTPIQESKNIYRFNDAELPLRRLRYDIVSGNFIVRYAFERDASIFNEKNLPLENAAKMEAINFLQTYNIYPDDLAEGTTKISFLRLSTDQLTPTTSLSQADAERVDLFRKSINNMPVFTPKPDEAPVSFIFTGSNDTKKRVLQLAYTYWPIDYQTWATYPLKPSTQAWQELQNGQGYIAHYPTTGNTATVRNVYLGYYDSFDPQTYLQPIFVFEGDYGFLAYVPAITVDWMQ</sequence>
<evidence type="ECO:0000313" key="2">
    <source>
        <dbReference type="EMBL" id="OGG11581.1"/>
    </source>
</evidence>
<gene>
    <name evidence="2" type="ORF">A2Z00_05120</name>
</gene>